<evidence type="ECO:0000256" key="2">
    <source>
        <dbReference type="ARBA" id="ARBA00012438"/>
    </source>
</evidence>
<dbReference type="EC" id="2.7.13.3" evidence="2"/>
<proteinExistence type="predicted"/>
<comment type="catalytic activity">
    <reaction evidence="1">
        <text>ATP + protein L-histidine = ADP + protein N-phospho-L-histidine.</text>
        <dbReference type="EC" id="2.7.13.3"/>
    </reaction>
</comment>
<name>B4CWL9_9BACT</name>
<keyword evidence="5" id="KW-0547">Nucleotide-binding</keyword>
<dbReference type="AlphaFoldDB" id="B4CWL9"/>
<dbReference type="RefSeq" id="WP_006978383.1">
    <property type="nucleotide sequence ID" value="NZ_ABVL01000002.1"/>
</dbReference>
<keyword evidence="9" id="KW-0812">Transmembrane</keyword>
<evidence type="ECO:0000256" key="6">
    <source>
        <dbReference type="ARBA" id="ARBA00022777"/>
    </source>
</evidence>
<gene>
    <name evidence="11" type="ORF">CfE428DRAFT_1057</name>
</gene>
<dbReference type="Proteomes" id="UP000005824">
    <property type="component" value="Unassembled WGS sequence"/>
</dbReference>
<dbReference type="PANTHER" id="PTHR24421:SF10">
    <property type="entry name" value="NITRATE_NITRITE SENSOR PROTEIN NARQ"/>
    <property type="match status" value="1"/>
</dbReference>
<dbReference type="InterPro" id="IPR005467">
    <property type="entry name" value="His_kinase_dom"/>
</dbReference>
<dbReference type="InterPro" id="IPR011712">
    <property type="entry name" value="Sig_transdc_His_kin_sub3_dim/P"/>
</dbReference>
<dbReference type="eggNOG" id="COG4585">
    <property type="taxonomic scope" value="Bacteria"/>
</dbReference>
<dbReference type="PANTHER" id="PTHR24421">
    <property type="entry name" value="NITRATE/NITRITE SENSOR PROTEIN NARX-RELATED"/>
    <property type="match status" value="1"/>
</dbReference>
<dbReference type="CDD" id="cd16917">
    <property type="entry name" value="HATPase_UhpB-NarQ-NarX-like"/>
    <property type="match status" value="1"/>
</dbReference>
<dbReference type="GO" id="GO:0046983">
    <property type="term" value="F:protein dimerization activity"/>
    <property type="evidence" value="ECO:0007669"/>
    <property type="project" value="InterPro"/>
</dbReference>
<dbReference type="GO" id="GO:0000155">
    <property type="term" value="F:phosphorelay sensor kinase activity"/>
    <property type="evidence" value="ECO:0007669"/>
    <property type="project" value="InterPro"/>
</dbReference>
<evidence type="ECO:0000313" key="11">
    <source>
        <dbReference type="EMBL" id="EDY21811.1"/>
    </source>
</evidence>
<dbReference type="GO" id="GO:0016020">
    <property type="term" value="C:membrane"/>
    <property type="evidence" value="ECO:0007669"/>
    <property type="project" value="InterPro"/>
</dbReference>
<dbReference type="InterPro" id="IPR036890">
    <property type="entry name" value="HATPase_C_sf"/>
</dbReference>
<dbReference type="InterPro" id="IPR050482">
    <property type="entry name" value="Sensor_HK_TwoCompSys"/>
</dbReference>
<keyword evidence="7" id="KW-0067">ATP-binding</keyword>
<evidence type="ECO:0000313" key="12">
    <source>
        <dbReference type="Proteomes" id="UP000005824"/>
    </source>
</evidence>
<dbReference type="STRING" id="497964.CfE428DRAFT_1057"/>
<feature type="transmembrane region" description="Helical" evidence="9">
    <location>
        <begin position="85"/>
        <end position="107"/>
    </location>
</feature>
<keyword evidence="9" id="KW-1133">Transmembrane helix</keyword>
<evidence type="ECO:0000259" key="10">
    <source>
        <dbReference type="PROSITE" id="PS50109"/>
    </source>
</evidence>
<dbReference type="FunCoup" id="B4CWL9">
    <property type="interactions" value="113"/>
</dbReference>
<dbReference type="SUPFAM" id="SSF55874">
    <property type="entry name" value="ATPase domain of HSP90 chaperone/DNA topoisomerase II/histidine kinase"/>
    <property type="match status" value="1"/>
</dbReference>
<reference evidence="11 12" key="1">
    <citation type="journal article" date="2011" name="J. Bacteriol.">
        <title>Genome sequence of Chthoniobacter flavus Ellin428, an aerobic heterotrophic soil bacterium.</title>
        <authorList>
            <person name="Kant R."/>
            <person name="van Passel M.W."/>
            <person name="Palva A."/>
            <person name="Lucas S."/>
            <person name="Lapidus A."/>
            <person name="Glavina Del Rio T."/>
            <person name="Dalin E."/>
            <person name="Tice H."/>
            <person name="Bruce D."/>
            <person name="Goodwin L."/>
            <person name="Pitluck S."/>
            <person name="Larimer F.W."/>
            <person name="Land M.L."/>
            <person name="Hauser L."/>
            <person name="Sangwan P."/>
            <person name="de Vos W.M."/>
            <person name="Janssen P.H."/>
            <person name="Smidt H."/>
        </authorList>
    </citation>
    <scope>NUCLEOTIDE SEQUENCE [LARGE SCALE GENOMIC DNA]</scope>
    <source>
        <strain evidence="11 12">Ellin428</strain>
    </source>
</reference>
<protein>
    <recommendedName>
        <fullName evidence="2">histidine kinase</fullName>
        <ecNumber evidence="2">2.7.13.3</ecNumber>
    </recommendedName>
</protein>
<accession>B4CWL9</accession>
<keyword evidence="3" id="KW-0597">Phosphoprotein</keyword>
<evidence type="ECO:0000256" key="8">
    <source>
        <dbReference type="ARBA" id="ARBA00023012"/>
    </source>
</evidence>
<dbReference type="InParanoid" id="B4CWL9"/>
<evidence type="ECO:0000256" key="4">
    <source>
        <dbReference type="ARBA" id="ARBA00022679"/>
    </source>
</evidence>
<dbReference type="Gene3D" id="3.30.565.10">
    <property type="entry name" value="Histidine kinase-like ATPase, C-terminal domain"/>
    <property type="match status" value="1"/>
</dbReference>
<evidence type="ECO:0000256" key="1">
    <source>
        <dbReference type="ARBA" id="ARBA00000085"/>
    </source>
</evidence>
<dbReference type="PROSITE" id="PS50109">
    <property type="entry name" value="HIS_KIN"/>
    <property type="match status" value="1"/>
</dbReference>
<dbReference type="Gene3D" id="1.20.5.1930">
    <property type="match status" value="1"/>
</dbReference>
<dbReference type="Pfam" id="PF02518">
    <property type="entry name" value="HATPase_c"/>
    <property type="match status" value="1"/>
</dbReference>
<dbReference type="InterPro" id="IPR003594">
    <property type="entry name" value="HATPase_dom"/>
</dbReference>
<comment type="caution">
    <text evidence="11">The sequence shown here is derived from an EMBL/GenBank/DDBJ whole genome shotgun (WGS) entry which is preliminary data.</text>
</comment>
<keyword evidence="12" id="KW-1185">Reference proteome</keyword>
<keyword evidence="8" id="KW-0902">Two-component regulatory system</keyword>
<keyword evidence="6 11" id="KW-0418">Kinase</keyword>
<dbReference type="SMART" id="SM00387">
    <property type="entry name" value="HATPase_c"/>
    <property type="match status" value="1"/>
</dbReference>
<organism evidence="11 12">
    <name type="scientific">Chthoniobacter flavus Ellin428</name>
    <dbReference type="NCBI Taxonomy" id="497964"/>
    <lineage>
        <taxon>Bacteria</taxon>
        <taxon>Pseudomonadati</taxon>
        <taxon>Verrucomicrobiota</taxon>
        <taxon>Spartobacteria</taxon>
        <taxon>Chthoniobacterales</taxon>
        <taxon>Chthoniobacteraceae</taxon>
        <taxon>Chthoniobacter</taxon>
    </lineage>
</organism>
<feature type="domain" description="Histidine kinase" evidence="10">
    <location>
        <begin position="248"/>
        <end position="335"/>
    </location>
</feature>
<dbReference type="EMBL" id="ABVL01000002">
    <property type="protein sequence ID" value="EDY21811.1"/>
    <property type="molecule type" value="Genomic_DNA"/>
</dbReference>
<evidence type="ECO:0000256" key="7">
    <source>
        <dbReference type="ARBA" id="ARBA00022840"/>
    </source>
</evidence>
<dbReference type="Pfam" id="PF07730">
    <property type="entry name" value="HisKA_3"/>
    <property type="match status" value="1"/>
</dbReference>
<keyword evidence="9" id="KW-0472">Membrane</keyword>
<evidence type="ECO:0000256" key="9">
    <source>
        <dbReference type="SAM" id="Phobius"/>
    </source>
</evidence>
<feature type="transmembrane region" description="Helical" evidence="9">
    <location>
        <begin position="54"/>
        <end position="73"/>
    </location>
</feature>
<evidence type="ECO:0000256" key="3">
    <source>
        <dbReference type="ARBA" id="ARBA00022553"/>
    </source>
</evidence>
<keyword evidence="4" id="KW-0808">Transferase</keyword>
<feature type="transmembrane region" description="Helical" evidence="9">
    <location>
        <begin position="20"/>
        <end position="42"/>
    </location>
</feature>
<evidence type="ECO:0000256" key="5">
    <source>
        <dbReference type="ARBA" id="ARBA00022741"/>
    </source>
</evidence>
<dbReference type="GO" id="GO:0005524">
    <property type="term" value="F:ATP binding"/>
    <property type="evidence" value="ECO:0007669"/>
    <property type="project" value="UniProtKB-KW"/>
</dbReference>
<sequence length="339" mass="37247">MNLIDSFGKQPKSWMMAEAISALALVAVIDIITPWQFSWFIFYAVPVFLVALNFPRRVGITFAIVAAVVGWLANFDTVEHRGAGAYAWSGVNRMGGLLIAAACGISIQNFREETRRRVEALEHAQELEREILSAGEREQMRIGQDLHDGVCQTLAALDCAAQCLKMDLETEGSPQVKLAGEIQKRLSAATLEARNLARGIYPVTIQGDGLGLALRELVMMTNTLCQGKIGFESDDEFVVKDSEVALHLYRITQEALSNAMRHANATHVSVRLRRDQQHLTISVMDDGCGSAIQARPDGMGWRTMRYRAKLIGAEIKMESKPAGGTTVRCLLPALTTSVN</sequence>